<comment type="caution">
    <text evidence="1">The sequence shown here is derived from an EMBL/GenBank/DDBJ whole genome shotgun (WGS) entry which is preliminary data.</text>
</comment>
<dbReference type="EMBL" id="CAKAEH010002092">
    <property type="protein sequence ID" value="CAG9541089.1"/>
    <property type="molecule type" value="Genomic_DNA"/>
</dbReference>
<gene>
    <name evidence="1" type="ORF">CJOHNSTONI_LOCUS10545</name>
</gene>
<evidence type="ECO:0000313" key="1">
    <source>
        <dbReference type="EMBL" id="CAG9541089.1"/>
    </source>
</evidence>
<name>A0A8J2MFM9_9BILA</name>
<organism evidence="1 2">
    <name type="scientific">Cercopithifilaria johnstoni</name>
    <dbReference type="NCBI Taxonomy" id="2874296"/>
    <lineage>
        <taxon>Eukaryota</taxon>
        <taxon>Metazoa</taxon>
        <taxon>Ecdysozoa</taxon>
        <taxon>Nematoda</taxon>
        <taxon>Chromadorea</taxon>
        <taxon>Rhabditida</taxon>
        <taxon>Spirurina</taxon>
        <taxon>Spiruromorpha</taxon>
        <taxon>Filarioidea</taxon>
        <taxon>Onchocercidae</taxon>
        <taxon>Cercopithifilaria</taxon>
    </lineage>
</organism>
<proteinExistence type="predicted"/>
<evidence type="ECO:0000313" key="2">
    <source>
        <dbReference type="Proteomes" id="UP000746747"/>
    </source>
</evidence>
<reference evidence="1" key="1">
    <citation type="submission" date="2021-09" db="EMBL/GenBank/DDBJ databases">
        <authorList>
            <consortium name="Pathogen Informatics"/>
        </authorList>
    </citation>
    <scope>NUCLEOTIDE SEQUENCE</scope>
</reference>
<sequence>MFGDVLDIDLCSQITSYMRDGLNTPGTLPGQTMSPPVFSCPSLPHTLHFGPSWNPPFSNSSACLLQPVTPFGKQTGGNHQS</sequence>
<dbReference type="AlphaFoldDB" id="A0A8J2MFM9"/>
<keyword evidence="2" id="KW-1185">Reference proteome</keyword>
<accession>A0A8J2MFM9</accession>
<protein>
    <submittedName>
        <fullName evidence="1">Uncharacterized protein</fullName>
    </submittedName>
</protein>
<dbReference type="Proteomes" id="UP000746747">
    <property type="component" value="Unassembled WGS sequence"/>
</dbReference>